<dbReference type="InterPro" id="IPR001611">
    <property type="entry name" value="Leu-rich_rpt"/>
</dbReference>
<name>A0ABD3GDV5_9MARC</name>
<evidence type="ECO:0000313" key="4">
    <source>
        <dbReference type="EMBL" id="KAL3676280.1"/>
    </source>
</evidence>
<evidence type="ECO:0000256" key="3">
    <source>
        <dbReference type="ARBA" id="ARBA00022737"/>
    </source>
</evidence>
<gene>
    <name evidence="4" type="ORF">R1sor_026228</name>
</gene>
<sequence length="402" mass="44555">MEKLYPELYHHLVHFSVLDFTNKESINVFTLGMALQIGPLPKLEILEIGRQIGTEEEMESLADAIAMGHLPNLKYFNCSEIQFDDLDQVGIKSLSRALSAGFNCAALEQLHLVENEIRDDGVIALSAVIAGGHLTSLKHLNLLYNHVGVEGAKALAVALESGFLPNLLELELSRNCIRDEGAEAIARALGSGMLRRLDTFGVWMNEIESKGASAIARALESGNLPALRDIGILDFDDEGTNTIVRSFASGHVRTLEKVHFEHIEKQTAIFLARNVLEPGHLPELEELRLTSPSDVETVQAFILAYQNNGLLAADLQVDWDSSPEVQVLEDVFNIVRDRNLRLTQALRYNRYVSGMFELQKSTFGHEIRNFVRDHELAPSPLESGPVVLQTKRAEVGAVEKCL</sequence>
<protein>
    <submittedName>
        <fullName evidence="4">Uncharacterized protein</fullName>
    </submittedName>
</protein>
<reference evidence="4 5" key="1">
    <citation type="submission" date="2024-09" db="EMBL/GenBank/DDBJ databases">
        <title>Chromosome-scale assembly of Riccia sorocarpa.</title>
        <authorList>
            <person name="Paukszto L."/>
        </authorList>
    </citation>
    <scope>NUCLEOTIDE SEQUENCE [LARGE SCALE GENOMIC DNA]</scope>
    <source>
        <strain evidence="4">LP-2024</strain>
        <tissue evidence="4">Aerial parts of the thallus</tissue>
    </source>
</reference>
<dbReference type="EMBL" id="JBJQOH010000008">
    <property type="protein sequence ID" value="KAL3676280.1"/>
    <property type="molecule type" value="Genomic_DNA"/>
</dbReference>
<keyword evidence="2" id="KW-0433">Leucine-rich repeat</keyword>
<keyword evidence="3" id="KW-0677">Repeat</keyword>
<dbReference type="InterPro" id="IPR032675">
    <property type="entry name" value="LRR_dom_sf"/>
</dbReference>
<dbReference type="InterPro" id="IPR027038">
    <property type="entry name" value="RanGap"/>
</dbReference>
<keyword evidence="5" id="KW-1185">Reference proteome</keyword>
<dbReference type="GO" id="GO:0005096">
    <property type="term" value="F:GTPase activator activity"/>
    <property type="evidence" value="ECO:0007669"/>
    <property type="project" value="UniProtKB-KW"/>
</dbReference>
<dbReference type="Pfam" id="PF13516">
    <property type="entry name" value="LRR_6"/>
    <property type="match status" value="3"/>
</dbReference>
<evidence type="ECO:0000313" key="5">
    <source>
        <dbReference type="Proteomes" id="UP001633002"/>
    </source>
</evidence>
<dbReference type="Proteomes" id="UP001633002">
    <property type="component" value="Unassembled WGS sequence"/>
</dbReference>
<dbReference type="PANTHER" id="PTHR24113">
    <property type="entry name" value="RAN GTPASE-ACTIVATING PROTEIN 1"/>
    <property type="match status" value="1"/>
</dbReference>
<organism evidence="4 5">
    <name type="scientific">Riccia sorocarpa</name>
    <dbReference type="NCBI Taxonomy" id="122646"/>
    <lineage>
        <taxon>Eukaryota</taxon>
        <taxon>Viridiplantae</taxon>
        <taxon>Streptophyta</taxon>
        <taxon>Embryophyta</taxon>
        <taxon>Marchantiophyta</taxon>
        <taxon>Marchantiopsida</taxon>
        <taxon>Marchantiidae</taxon>
        <taxon>Marchantiales</taxon>
        <taxon>Ricciaceae</taxon>
        <taxon>Riccia</taxon>
    </lineage>
</organism>
<dbReference type="SMART" id="SM00368">
    <property type="entry name" value="LRR_RI"/>
    <property type="match status" value="4"/>
</dbReference>
<accession>A0ABD3GDV5</accession>
<evidence type="ECO:0000256" key="1">
    <source>
        <dbReference type="ARBA" id="ARBA00022468"/>
    </source>
</evidence>
<dbReference type="SUPFAM" id="SSF52047">
    <property type="entry name" value="RNI-like"/>
    <property type="match status" value="1"/>
</dbReference>
<dbReference type="Gene3D" id="3.80.10.10">
    <property type="entry name" value="Ribonuclease Inhibitor"/>
    <property type="match status" value="1"/>
</dbReference>
<proteinExistence type="predicted"/>
<evidence type="ECO:0000256" key="2">
    <source>
        <dbReference type="ARBA" id="ARBA00022614"/>
    </source>
</evidence>
<dbReference type="PANTHER" id="PTHR24113:SF12">
    <property type="entry name" value="RAN GTPASE-ACTIVATING PROTEIN 1"/>
    <property type="match status" value="1"/>
</dbReference>
<dbReference type="AlphaFoldDB" id="A0ABD3GDV5"/>
<keyword evidence="1" id="KW-0343">GTPase activation</keyword>
<comment type="caution">
    <text evidence="4">The sequence shown here is derived from an EMBL/GenBank/DDBJ whole genome shotgun (WGS) entry which is preliminary data.</text>
</comment>